<evidence type="ECO:0000256" key="2">
    <source>
        <dbReference type="ARBA" id="ARBA00022692"/>
    </source>
</evidence>
<evidence type="ECO:0000313" key="6">
    <source>
        <dbReference type="EMBL" id="KAF0740744.1"/>
    </source>
</evidence>
<organism evidence="6 7">
    <name type="scientific">Aphanomyces euteiches</name>
    <dbReference type="NCBI Taxonomy" id="100861"/>
    <lineage>
        <taxon>Eukaryota</taxon>
        <taxon>Sar</taxon>
        <taxon>Stramenopiles</taxon>
        <taxon>Oomycota</taxon>
        <taxon>Saprolegniomycetes</taxon>
        <taxon>Saprolegniales</taxon>
        <taxon>Verrucalvaceae</taxon>
        <taxon>Aphanomyces</taxon>
    </lineage>
</organism>
<feature type="transmembrane region" description="Helical" evidence="5">
    <location>
        <begin position="80"/>
        <end position="99"/>
    </location>
</feature>
<evidence type="ECO:0000256" key="1">
    <source>
        <dbReference type="ARBA" id="ARBA00004141"/>
    </source>
</evidence>
<dbReference type="VEuPathDB" id="FungiDB:AeMF1_019027"/>
<evidence type="ECO:0000256" key="4">
    <source>
        <dbReference type="ARBA" id="ARBA00023136"/>
    </source>
</evidence>
<feature type="transmembrane region" description="Helical" evidence="5">
    <location>
        <begin position="219"/>
        <end position="238"/>
    </location>
</feature>
<feature type="transmembrane region" description="Helical" evidence="5">
    <location>
        <begin position="6"/>
        <end position="27"/>
    </location>
</feature>
<gene>
    <name evidence="6" type="ORF">Ae201684_003876</name>
</gene>
<sequence>MVPFIFVVNCLVFLASVFVGCYVYASHAKQIFNPPAQIISIRFALFFILTAACFFLQFLSTEISTPDSTASIVHDMIEEIVTGVVEAIMLFSFFFLLVVHVGGTDRMILLFAQFHMGRSRSATTVTTPELTTPDPNDKPRDKTEDYYVVGVGEYYQYRQMLFMFCVVRPLVSLAMVINRYYNVWILRVLLATINIFVTVAAVVALMLTIRRLLPVLNSGYRVVAKFFVVKGLLLVRSFQWAVYCILVEHHDDTAVLRVYYTACGVECLLFCVVFAYAFHPKTFTSVNTFPGLSFTRVWDVTMHPVPDCLGLAPSEQKAKLRMQV</sequence>
<proteinExistence type="predicted"/>
<reference evidence="6 7" key="1">
    <citation type="submission" date="2019-07" db="EMBL/GenBank/DDBJ databases">
        <title>Genomics analysis of Aphanomyces spp. identifies a new class of oomycete effector associated with host adaptation.</title>
        <authorList>
            <person name="Gaulin E."/>
        </authorList>
    </citation>
    <scope>NUCLEOTIDE SEQUENCE [LARGE SCALE GENOMIC DNA]</scope>
    <source>
        <strain evidence="6 7">ATCC 201684</strain>
    </source>
</reference>
<feature type="transmembrane region" description="Helical" evidence="5">
    <location>
        <begin position="258"/>
        <end position="278"/>
    </location>
</feature>
<name>A0A6G0XKI8_9STRA</name>
<comment type="subcellular location">
    <subcellularLocation>
        <location evidence="1">Membrane</location>
        <topology evidence="1">Multi-pass membrane protein</topology>
    </subcellularLocation>
</comment>
<dbReference type="AlphaFoldDB" id="A0A6G0XKI8"/>
<dbReference type="InterPro" id="IPR005178">
    <property type="entry name" value="Ostalpha/TMEM184C"/>
</dbReference>
<comment type="caution">
    <text evidence="6">The sequence shown here is derived from an EMBL/GenBank/DDBJ whole genome shotgun (WGS) entry which is preliminary data.</text>
</comment>
<accession>A0A6G0XKI8</accession>
<dbReference type="Proteomes" id="UP000481153">
    <property type="component" value="Unassembled WGS sequence"/>
</dbReference>
<keyword evidence="4 5" id="KW-0472">Membrane</keyword>
<feature type="transmembrane region" description="Helical" evidence="5">
    <location>
        <begin position="184"/>
        <end position="207"/>
    </location>
</feature>
<dbReference type="OrthoDB" id="76933at2759"/>
<evidence type="ECO:0008006" key="8">
    <source>
        <dbReference type="Google" id="ProtNLM"/>
    </source>
</evidence>
<dbReference type="Pfam" id="PF03619">
    <property type="entry name" value="Solute_trans_a"/>
    <property type="match status" value="1"/>
</dbReference>
<keyword evidence="2 5" id="KW-0812">Transmembrane</keyword>
<dbReference type="EMBL" id="VJMJ01000045">
    <property type="protein sequence ID" value="KAF0740744.1"/>
    <property type="molecule type" value="Genomic_DNA"/>
</dbReference>
<evidence type="ECO:0000256" key="5">
    <source>
        <dbReference type="SAM" id="Phobius"/>
    </source>
</evidence>
<dbReference type="GO" id="GO:0016020">
    <property type="term" value="C:membrane"/>
    <property type="evidence" value="ECO:0007669"/>
    <property type="project" value="UniProtKB-SubCell"/>
</dbReference>
<feature type="transmembrane region" description="Helical" evidence="5">
    <location>
        <begin position="160"/>
        <end position="178"/>
    </location>
</feature>
<keyword evidence="7" id="KW-1185">Reference proteome</keyword>
<evidence type="ECO:0000313" key="7">
    <source>
        <dbReference type="Proteomes" id="UP000481153"/>
    </source>
</evidence>
<protein>
    <recommendedName>
        <fullName evidence="8">THH1/TOM1/TOM3 domain-containing protein</fullName>
    </recommendedName>
</protein>
<evidence type="ECO:0000256" key="3">
    <source>
        <dbReference type="ARBA" id="ARBA00022989"/>
    </source>
</evidence>
<keyword evidence="3 5" id="KW-1133">Transmembrane helix</keyword>
<feature type="transmembrane region" description="Helical" evidence="5">
    <location>
        <begin position="39"/>
        <end position="60"/>
    </location>
</feature>